<name>A0A5M7BUS6_SACHI</name>
<evidence type="ECO:0008006" key="4">
    <source>
        <dbReference type="Google" id="ProtNLM"/>
    </source>
</evidence>
<dbReference type="RefSeq" id="WP_150067219.1">
    <property type="nucleotide sequence ID" value="NZ_VWPH01000006.1"/>
</dbReference>
<keyword evidence="1" id="KW-0812">Transmembrane</keyword>
<dbReference type="InterPro" id="IPR052173">
    <property type="entry name" value="Beta-lactam_resp_regulator"/>
</dbReference>
<feature type="transmembrane region" description="Helical" evidence="1">
    <location>
        <begin position="101"/>
        <end position="122"/>
    </location>
</feature>
<dbReference type="EMBL" id="VWPH01000006">
    <property type="protein sequence ID" value="KAA5833532.1"/>
    <property type="molecule type" value="Genomic_DNA"/>
</dbReference>
<dbReference type="PANTHER" id="PTHR34978">
    <property type="entry name" value="POSSIBLE SENSOR-TRANSDUCER PROTEIN BLAR"/>
    <property type="match status" value="1"/>
</dbReference>
<accession>A0A5M7BUS6</accession>
<feature type="transmembrane region" description="Helical" evidence="1">
    <location>
        <begin position="6"/>
        <end position="28"/>
    </location>
</feature>
<keyword evidence="3" id="KW-1185">Reference proteome</keyword>
<dbReference type="Proteomes" id="UP000323946">
    <property type="component" value="Unassembled WGS sequence"/>
</dbReference>
<dbReference type="OrthoDB" id="4336034at2"/>
<sequence>MSTGLLGYPQIVVTIWGPLATIALWRAARPVTRRLPPRERFVLAVLTAVTPLLAMSVPYLPGSPARDLPWRAPHAWGITNYVFHVDRQDVVGTAAAHLFHALWVLPFASLAASFAIGAVQVVRTARRVAALAPERNGEVWLVHSDQMACTVGLLRPRILLGSAVPAAHVPAIVAHERVHAKARHPLWIFVATCSLRAWWWIPGWRAVLDEARLAAELWADQGARETRGAGAVAKALLAQLDVASSPAEASSGFAAHRSELAHRARALAAPPREIPAPQLWLARATGGLAIALVIVLL</sequence>
<keyword evidence="1" id="KW-1133">Transmembrane helix</keyword>
<reference evidence="2 3" key="1">
    <citation type="submission" date="2019-09" db="EMBL/GenBank/DDBJ databases">
        <title>Draft genome sequence of the thermophilic Saccharopolyspora hirsuta VKM Ac-666T.</title>
        <authorList>
            <person name="Lobastova T.G."/>
            <person name="Fokina V."/>
            <person name="Bragin E.Y."/>
            <person name="Shtratnikova V.Y."/>
            <person name="Starodumova I.P."/>
            <person name="Tarlachkov S.V."/>
            <person name="Donova M.V."/>
        </authorList>
    </citation>
    <scope>NUCLEOTIDE SEQUENCE [LARGE SCALE GENOMIC DNA]</scope>
    <source>
        <strain evidence="2 3">VKM Ac-666</strain>
    </source>
</reference>
<evidence type="ECO:0000256" key="1">
    <source>
        <dbReference type="SAM" id="Phobius"/>
    </source>
</evidence>
<evidence type="ECO:0000313" key="3">
    <source>
        <dbReference type="Proteomes" id="UP000323946"/>
    </source>
</evidence>
<evidence type="ECO:0000313" key="2">
    <source>
        <dbReference type="EMBL" id="KAA5833532.1"/>
    </source>
</evidence>
<gene>
    <name evidence="2" type="ORF">F1721_14735</name>
</gene>
<organism evidence="2 3">
    <name type="scientific">Saccharopolyspora hirsuta</name>
    <dbReference type="NCBI Taxonomy" id="1837"/>
    <lineage>
        <taxon>Bacteria</taxon>
        <taxon>Bacillati</taxon>
        <taxon>Actinomycetota</taxon>
        <taxon>Actinomycetes</taxon>
        <taxon>Pseudonocardiales</taxon>
        <taxon>Pseudonocardiaceae</taxon>
        <taxon>Saccharopolyspora</taxon>
    </lineage>
</organism>
<dbReference type="PANTHER" id="PTHR34978:SF3">
    <property type="entry name" value="SLR0241 PROTEIN"/>
    <property type="match status" value="1"/>
</dbReference>
<keyword evidence="1" id="KW-0472">Membrane</keyword>
<feature type="transmembrane region" description="Helical" evidence="1">
    <location>
        <begin position="40"/>
        <end position="60"/>
    </location>
</feature>
<comment type="caution">
    <text evidence="2">The sequence shown here is derived from an EMBL/GenBank/DDBJ whole genome shotgun (WGS) entry which is preliminary data.</text>
</comment>
<protein>
    <recommendedName>
        <fullName evidence="4">M56 family metallopeptidase</fullName>
    </recommendedName>
</protein>
<proteinExistence type="predicted"/>
<dbReference type="AlphaFoldDB" id="A0A5M7BUS6"/>